<dbReference type="InterPro" id="IPR052829">
    <property type="entry name" value="N-acetyltransferase_domain"/>
</dbReference>
<dbReference type="Gene3D" id="3.40.630.30">
    <property type="match status" value="1"/>
</dbReference>
<dbReference type="SUPFAM" id="SSF55729">
    <property type="entry name" value="Acyl-CoA N-acyltransferases (Nat)"/>
    <property type="match status" value="1"/>
</dbReference>
<sequence>MTEIEFQHYLSTAIKEYAKNKIDAGTWTNENAFKNANASFKELLPAGIKTANTFFYSITFQADTVGYIWFASYRDNPLMAFIYDFKIYDNFQNKGFGSKALQLTTQEAKLKGFSSIALHVFGSNKRAIHVYEKNGFTTTDITMQKKL</sequence>
<dbReference type="PANTHER" id="PTHR43259:SF1">
    <property type="entry name" value="N-ACETYLTRANSFERASE DOMAIN-CONTAINING PROTEIN"/>
    <property type="match status" value="1"/>
</dbReference>
<evidence type="ECO:0000259" key="1">
    <source>
        <dbReference type="PROSITE" id="PS51186"/>
    </source>
</evidence>
<dbReference type="Pfam" id="PF00583">
    <property type="entry name" value="Acetyltransf_1"/>
    <property type="match status" value="1"/>
</dbReference>
<proteinExistence type="predicted"/>
<evidence type="ECO:0000313" key="3">
    <source>
        <dbReference type="Proteomes" id="UP000051166"/>
    </source>
</evidence>
<dbReference type="InterPro" id="IPR000182">
    <property type="entry name" value="GNAT_dom"/>
</dbReference>
<dbReference type="PATRIC" id="fig|1423801.4.peg.738"/>
<dbReference type="GO" id="GO:0016747">
    <property type="term" value="F:acyltransferase activity, transferring groups other than amino-acyl groups"/>
    <property type="evidence" value="ECO:0007669"/>
    <property type="project" value="InterPro"/>
</dbReference>
<accession>A0A0R1UZZ5</accession>
<comment type="caution">
    <text evidence="2">The sequence shown here is derived from an EMBL/GenBank/DDBJ whole genome shotgun (WGS) entry which is preliminary data.</text>
</comment>
<organism evidence="2 3">
    <name type="scientific">Liquorilactobacillus satsumensis DSM 16230 = JCM 12392</name>
    <dbReference type="NCBI Taxonomy" id="1423801"/>
    <lineage>
        <taxon>Bacteria</taxon>
        <taxon>Bacillati</taxon>
        <taxon>Bacillota</taxon>
        <taxon>Bacilli</taxon>
        <taxon>Lactobacillales</taxon>
        <taxon>Lactobacillaceae</taxon>
        <taxon>Liquorilactobacillus</taxon>
    </lineage>
</organism>
<dbReference type="EMBL" id="AZFQ01000036">
    <property type="protein sequence ID" value="KRL98912.1"/>
    <property type="molecule type" value="Genomic_DNA"/>
</dbReference>
<name>A0A0R1UZZ5_9LACO</name>
<dbReference type="InterPro" id="IPR016181">
    <property type="entry name" value="Acyl_CoA_acyltransferase"/>
</dbReference>
<feature type="domain" description="N-acetyltransferase" evidence="1">
    <location>
        <begin position="12"/>
        <end position="147"/>
    </location>
</feature>
<protein>
    <submittedName>
        <fullName evidence="2">Acetyltransferase</fullName>
    </submittedName>
</protein>
<keyword evidence="2" id="KW-0808">Transferase</keyword>
<evidence type="ECO:0000313" key="2">
    <source>
        <dbReference type="EMBL" id="KRL98912.1"/>
    </source>
</evidence>
<dbReference type="PROSITE" id="PS51186">
    <property type="entry name" value="GNAT"/>
    <property type="match status" value="1"/>
</dbReference>
<gene>
    <name evidence="2" type="ORF">FD50_GL000727</name>
</gene>
<keyword evidence="3" id="KW-1185">Reference proteome</keyword>
<dbReference type="CDD" id="cd04301">
    <property type="entry name" value="NAT_SF"/>
    <property type="match status" value="1"/>
</dbReference>
<reference evidence="2 3" key="1">
    <citation type="journal article" date="2015" name="Genome Announc.">
        <title>Expanding the biotechnology potential of lactobacilli through comparative genomics of 213 strains and associated genera.</title>
        <authorList>
            <person name="Sun Z."/>
            <person name="Harris H.M."/>
            <person name="McCann A."/>
            <person name="Guo C."/>
            <person name="Argimon S."/>
            <person name="Zhang W."/>
            <person name="Yang X."/>
            <person name="Jeffery I.B."/>
            <person name="Cooney J.C."/>
            <person name="Kagawa T.F."/>
            <person name="Liu W."/>
            <person name="Song Y."/>
            <person name="Salvetti E."/>
            <person name="Wrobel A."/>
            <person name="Rasinkangas P."/>
            <person name="Parkhill J."/>
            <person name="Rea M.C."/>
            <person name="O'Sullivan O."/>
            <person name="Ritari J."/>
            <person name="Douillard F.P."/>
            <person name="Paul Ross R."/>
            <person name="Yang R."/>
            <person name="Briner A.E."/>
            <person name="Felis G.E."/>
            <person name="de Vos W.M."/>
            <person name="Barrangou R."/>
            <person name="Klaenhammer T.R."/>
            <person name="Caufield P.W."/>
            <person name="Cui Y."/>
            <person name="Zhang H."/>
            <person name="O'Toole P.W."/>
        </authorList>
    </citation>
    <scope>NUCLEOTIDE SEQUENCE [LARGE SCALE GENOMIC DNA]</scope>
    <source>
        <strain evidence="2 3">DSM 16230</strain>
    </source>
</reference>
<dbReference type="Proteomes" id="UP000051166">
    <property type="component" value="Unassembled WGS sequence"/>
</dbReference>
<dbReference type="AlphaFoldDB" id="A0A0R1UZZ5"/>
<dbReference type="PANTHER" id="PTHR43259">
    <property type="entry name" value="SPT10P"/>
    <property type="match status" value="1"/>
</dbReference>